<reference evidence="4" key="1">
    <citation type="submission" date="2021-03" db="EMBL/GenBank/DDBJ databases">
        <authorList>
            <person name="Kanchanasin P."/>
            <person name="Saeng-In P."/>
            <person name="Phongsopitanun W."/>
            <person name="Yuki M."/>
            <person name="Kudo T."/>
            <person name="Ohkuma M."/>
            <person name="Tanasupawat S."/>
        </authorList>
    </citation>
    <scope>NUCLEOTIDE SEQUENCE</scope>
    <source>
        <strain evidence="4">GKU 128</strain>
    </source>
</reference>
<proteinExistence type="predicted"/>
<dbReference type="Pfam" id="PF11887">
    <property type="entry name" value="Mce4_CUP1"/>
    <property type="match status" value="1"/>
</dbReference>
<dbReference type="EMBL" id="JAGEOJ010000041">
    <property type="protein sequence ID" value="MBO2455708.1"/>
    <property type="molecule type" value="Genomic_DNA"/>
</dbReference>
<evidence type="ECO:0000313" key="5">
    <source>
        <dbReference type="Proteomes" id="UP000669179"/>
    </source>
</evidence>
<feature type="domain" description="Mce/MlaD" evidence="2">
    <location>
        <begin position="35"/>
        <end position="104"/>
    </location>
</feature>
<sequence>MRALGHGIVGLATLTAVGTALAVGVAAPHHATHHHTAVFGRAGQGLDTHSDVKIRGIVVGGIDKVTLRPDGRVQVALHVDQPIPASSTATIEPVSIFGPKDLVLDTGTSGAFLADDEPIVTTHDPVEPADLAQPAYDLTSAVSPQDLATTLHTFAQGLDGPALHRTLGNTAQLVDAFHDDLPYINGLTQDVPLLADVLGTRSDTITSAVRDFNKLNPALNGRPDNVSRLLDETGRLADTTATALHDHGDDVAHIIDRGGQAVAALSARSYDIPTLIDGLAKLFSGLNDIIRAPGPNGSLLAQTNAPFSINPCDLFIDIPLCTGS</sequence>
<evidence type="ECO:0000256" key="1">
    <source>
        <dbReference type="SAM" id="SignalP"/>
    </source>
</evidence>
<feature type="chain" id="PRO_5037695342" evidence="1">
    <location>
        <begin position="23"/>
        <end position="324"/>
    </location>
</feature>
<feature type="signal peptide" evidence="1">
    <location>
        <begin position="1"/>
        <end position="22"/>
    </location>
</feature>
<evidence type="ECO:0000259" key="3">
    <source>
        <dbReference type="Pfam" id="PF11887"/>
    </source>
</evidence>
<dbReference type="RefSeq" id="WP_208263933.1">
    <property type="nucleotide sequence ID" value="NZ_JAGEOJ010000041.1"/>
</dbReference>
<dbReference type="Pfam" id="PF02470">
    <property type="entry name" value="MlaD"/>
    <property type="match status" value="1"/>
</dbReference>
<name>A0A939TA28_9ACTN</name>
<dbReference type="PANTHER" id="PTHR33371:SF4">
    <property type="entry name" value="INTERMEMBRANE PHOSPHOLIPID TRANSPORT SYSTEM BINDING PROTEIN MLAD"/>
    <property type="match status" value="1"/>
</dbReference>
<organism evidence="4 5">
    <name type="scientific">Actinomadura barringtoniae</name>
    <dbReference type="NCBI Taxonomy" id="1427535"/>
    <lineage>
        <taxon>Bacteria</taxon>
        <taxon>Bacillati</taxon>
        <taxon>Actinomycetota</taxon>
        <taxon>Actinomycetes</taxon>
        <taxon>Streptosporangiales</taxon>
        <taxon>Thermomonosporaceae</taxon>
        <taxon>Actinomadura</taxon>
    </lineage>
</organism>
<dbReference type="PANTHER" id="PTHR33371">
    <property type="entry name" value="INTERMEMBRANE PHOSPHOLIPID TRANSPORT SYSTEM BINDING PROTEIN MLAD-RELATED"/>
    <property type="match status" value="1"/>
</dbReference>
<keyword evidence="1" id="KW-0732">Signal</keyword>
<gene>
    <name evidence="4" type="ORF">J4573_52140</name>
</gene>
<feature type="domain" description="Mammalian cell entry C-terminal" evidence="3">
    <location>
        <begin position="115"/>
        <end position="283"/>
    </location>
</feature>
<dbReference type="InterPro" id="IPR052336">
    <property type="entry name" value="MlaD_Phospholipid_Transporter"/>
</dbReference>
<dbReference type="InterPro" id="IPR024516">
    <property type="entry name" value="Mce_C"/>
</dbReference>
<keyword evidence="5" id="KW-1185">Reference proteome</keyword>
<evidence type="ECO:0000259" key="2">
    <source>
        <dbReference type="Pfam" id="PF02470"/>
    </source>
</evidence>
<comment type="caution">
    <text evidence="4">The sequence shown here is derived from an EMBL/GenBank/DDBJ whole genome shotgun (WGS) entry which is preliminary data.</text>
</comment>
<accession>A0A939TA28</accession>
<dbReference type="Proteomes" id="UP000669179">
    <property type="component" value="Unassembled WGS sequence"/>
</dbReference>
<evidence type="ECO:0000313" key="4">
    <source>
        <dbReference type="EMBL" id="MBO2455708.1"/>
    </source>
</evidence>
<dbReference type="InterPro" id="IPR003399">
    <property type="entry name" value="Mce/MlaD"/>
</dbReference>
<protein>
    <submittedName>
        <fullName evidence="4">MCE family protein</fullName>
    </submittedName>
</protein>
<dbReference type="AlphaFoldDB" id="A0A939TA28"/>